<protein>
    <submittedName>
        <fullName evidence="1">Uncharacterized protein</fullName>
    </submittedName>
</protein>
<dbReference type="Proteomes" id="UP000441455">
    <property type="component" value="Unassembled WGS sequence"/>
</dbReference>
<accession>A0A6N7W0E6</accession>
<sequence>MKENEMVKIGGKLFRQFAPIDFDGNQWLRTTQLAKMFSLTRSTIWKFVGIMETEPRYKNSILHVSPRATLIKGRDFLAYLQDRNRNYMRG</sequence>
<dbReference type="AlphaFoldDB" id="A0A6N7W0E6"/>
<comment type="caution">
    <text evidence="1">The sequence shown here is derived from an EMBL/GenBank/DDBJ whole genome shotgun (WGS) entry which is preliminary data.</text>
</comment>
<proteinExistence type="predicted"/>
<evidence type="ECO:0000313" key="1">
    <source>
        <dbReference type="EMBL" id="MSS81588.1"/>
    </source>
</evidence>
<organism evidence="1 2">
    <name type="scientific">Acidaminococcus fermentans</name>
    <dbReference type="NCBI Taxonomy" id="905"/>
    <lineage>
        <taxon>Bacteria</taxon>
        <taxon>Bacillati</taxon>
        <taxon>Bacillota</taxon>
        <taxon>Negativicutes</taxon>
        <taxon>Acidaminococcales</taxon>
        <taxon>Acidaminococcaceae</taxon>
        <taxon>Acidaminococcus</taxon>
    </lineage>
</organism>
<gene>
    <name evidence="1" type="ORF">FX155_03045</name>
</gene>
<reference evidence="1 2" key="1">
    <citation type="submission" date="2019-08" db="EMBL/GenBank/DDBJ databases">
        <title>In-depth cultivation of the pig gut microbiome towards novel bacterial diversity and tailored functional studies.</title>
        <authorList>
            <person name="Wylensek D."/>
            <person name="Hitch T.C.A."/>
            <person name="Clavel T."/>
        </authorList>
    </citation>
    <scope>NUCLEOTIDE SEQUENCE [LARGE SCALE GENOMIC DNA]</scope>
    <source>
        <strain evidence="1 2">WCA-389-WT-5B</strain>
    </source>
</reference>
<dbReference type="EMBL" id="VULN01000003">
    <property type="protein sequence ID" value="MSS81588.1"/>
    <property type="molecule type" value="Genomic_DNA"/>
</dbReference>
<name>A0A6N7W0E6_ACIFE</name>
<dbReference type="RefSeq" id="WP_022487015.1">
    <property type="nucleotide sequence ID" value="NZ_JALEUN010000135.1"/>
</dbReference>
<evidence type="ECO:0000313" key="2">
    <source>
        <dbReference type="Proteomes" id="UP000441455"/>
    </source>
</evidence>